<dbReference type="PANTHER" id="PTHR21266">
    <property type="entry name" value="IRON-SULFUR DOMAIN CONTAINING PROTEIN"/>
    <property type="match status" value="1"/>
</dbReference>
<evidence type="ECO:0000256" key="1">
    <source>
        <dbReference type="ARBA" id="ARBA00022714"/>
    </source>
</evidence>
<keyword evidence="5" id="KW-0411">Iron-sulfur</keyword>
<dbReference type="EMBL" id="CP035503">
    <property type="protein sequence ID" value="QDL38480.1"/>
    <property type="molecule type" value="Genomic_DNA"/>
</dbReference>
<dbReference type="AlphaFoldDB" id="A0A515DDN4"/>
<feature type="region of interest" description="Disordered" evidence="6">
    <location>
        <begin position="464"/>
        <end position="483"/>
    </location>
</feature>
<dbReference type="GO" id="GO:0051537">
    <property type="term" value="F:2 iron, 2 sulfur cluster binding"/>
    <property type="evidence" value="ECO:0007669"/>
    <property type="project" value="UniProtKB-KW"/>
</dbReference>
<dbReference type="InterPro" id="IPR045623">
    <property type="entry name" value="LigXa_C"/>
</dbReference>
<dbReference type="Gene3D" id="3.90.380.10">
    <property type="entry name" value="Naphthalene 1,2-dioxygenase Alpha Subunit, Chain A, domain 1"/>
    <property type="match status" value="1"/>
</dbReference>
<feature type="domain" description="Rieske" evidence="7">
    <location>
        <begin position="51"/>
        <end position="155"/>
    </location>
</feature>
<dbReference type="PROSITE" id="PS00570">
    <property type="entry name" value="RING_HYDROXYL_ALPHA"/>
    <property type="match status" value="1"/>
</dbReference>
<keyword evidence="9" id="KW-1185">Reference proteome</keyword>
<dbReference type="PANTHER" id="PTHR21266:SF59">
    <property type="entry name" value="BLR4922 PROTEIN"/>
    <property type="match status" value="1"/>
</dbReference>
<name>A0A515DDN4_9BURK</name>
<evidence type="ECO:0000259" key="7">
    <source>
        <dbReference type="PROSITE" id="PS51296"/>
    </source>
</evidence>
<dbReference type="GO" id="GO:0005506">
    <property type="term" value="F:iron ion binding"/>
    <property type="evidence" value="ECO:0007669"/>
    <property type="project" value="InterPro"/>
</dbReference>
<dbReference type="InterPro" id="IPR015881">
    <property type="entry name" value="ARHD_Rieske_2Fe_2S"/>
</dbReference>
<dbReference type="Proteomes" id="UP000316798">
    <property type="component" value="Chromosome"/>
</dbReference>
<dbReference type="RefSeq" id="WP_142819926.1">
    <property type="nucleotide sequence ID" value="NZ_CP035503.1"/>
</dbReference>
<evidence type="ECO:0000256" key="3">
    <source>
        <dbReference type="ARBA" id="ARBA00023002"/>
    </source>
</evidence>
<dbReference type="Pfam" id="PF00355">
    <property type="entry name" value="Rieske"/>
    <property type="match status" value="1"/>
</dbReference>
<feature type="compositionally biased region" description="Basic and acidic residues" evidence="6">
    <location>
        <begin position="474"/>
        <end position="483"/>
    </location>
</feature>
<evidence type="ECO:0000256" key="4">
    <source>
        <dbReference type="ARBA" id="ARBA00023004"/>
    </source>
</evidence>
<feature type="compositionally biased region" description="Polar residues" evidence="6">
    <location>
        <begin position="1"/>
        <end position="14"/>
    </location>
</feature>
<protein>
    <submittedName>
        <fullName evidence="8">Ring-hydroxylating oxygenase subunit alpha</fullName>
    </submittedName>
</protein>
<evidence type="ECO:0000256" key="2">
    <source>
        <dbReference type="ARBA" id="ARBA00022723"/>
    </source>
</evidence>
<proteinExistence type="predicted"/>
<dbReference type="PROSITE" id="PS51296">
    <property type="entry name" value="RIESKE"/>
    <property type="match status" value="1"/>
</dbReference>
<keyword evidence="1" id="KW-0001">2Fe-2S</keyword>
<reference evidence="8 9" key="1">
    <citation type="submission" date="2019-01" db="EMBL/GenBank/DDBJ databases">
        <title>Genomic insights into a novel species Rhodoferax sp.</title>
        <authorList>
            <person name="Jin L."/>
        </authorList>
    </citation>
    <scope>NUCLEOTIDE SEQUENCE [LARGE SCALE GENOMIC DNA]</scope>
    <source>
        <strain evidence="8 9">CHu59-6-5</strain>
    </source>
</reference>
<dbReference type="KEGG" id="rhf:EUB48_15150"/>
<dbReference type="InterPro" id="IPR050584">
    <property type="entry name" value="Cholesterol_7-desaturase"/>
</dbReference>
<dbReference type="CDD" id="cd03479">
    <property type="entry name" value="Rieske_RO_Alpha_PhDO_like"/>
    <property type="match status" value="1"/>
</dbReference>
<keyword evidence="3" id="KW-0560">Oxidoreductase</keyword>
<gene>
    <name evidence="8" type="ORF">EUB48_15150</name>
</gene>
<dbReference type="InterPro" id="IPR017941">
    <property type="entry name" value="Rieske_2Fe-2S"/>
</dbReference>
<dbReference type="InterPro" id="IPR036922">
    <property type="entry name" value="Rieske_2Fe-2S_sf"/>
</dbReference>
<organism evidence="8 9">
    <name type="scientific">Rhodoferax sediminis</name>
    <dbReference type="NCBI Taxonomy" id="2509614"/>
    <lineage>
        <taxon>Bacteria</taxon>
        <taxon>Pseudomonadati</taxon>
        <taxon>Pseudomonadota</taxon>
        <taxon>Betaproteobacteria</taxon>
        <taxon>Burkholderiales</taxon>
        <taxon>Comamonadaceae</taxon>
        <taxon>Rhodoferax</taxon>
    </lineage>
</organism>
<keyword evidence="4" id="KW-0408">Iron</keyword>
<dbReference type="SUPFAM" id="SSF55961">
    <property type="entry name" value="Bet v1-like"/>
    <property type="match status" value="1"/>
</dbReference>
<dbReference type="GO" id="GO:0016491">
    <property type="term" value="F:oxidoreductase activity"/>
    <property type="evidence" value="ECO:0007669"/>
    <property type="project" value="UniProtKB-KW"/>
</dbReference>
<accession>A0A515DDN4</accession>
<evidence type="ECO:0000313" key="8">
    <source>
        <dbReference type="EMBL" id="QDL38480.1"/>
    </source>
</evidence>
<evidence type="ECO:0000256" key="5">
    <source>
        <dbReference type="ARBA" id="ARBA00023014"/>
    </source>
</evidence>
<feature type="region of interest" description="Disordered" evidence="6">
    <location>
        <begin position="1"/>
        <end position="24"/>
    </location>
</feature>
<dbReference type="Pfam" id="PF19301">
    <property type="entry name" value="LigXa_C"/>
    <property type="match status" value="1"/>
</dbReference>
<evidence type="ECO:0000256" key="6">
    <source>
        <dbReference type="SAM" id="MobiDB-lite"/>
    </source>
</evidence>
<keyword evidence="2" id="KW-0479">Metal-binding</keyword>
<evidence type="ECO:0000313" key="9">
    <source>
        <dbReference type="Proteomes" id="UP000316798"/>
    </source>
</evidence>
<dbReference type="OrthoDB" id="9790995at2"/>
<dbReference type="SUPFAM" id="SSF50022">
    <property type="entry name" value="ISP domain"/>
    <property type="match status" value="1"/>
</dbReference>
<sequence length="483" mass="53332">MSTASPNTSSSAKTQPIRFNGYNKRDVPAHDAELTSSNAGTPMGEYMRQFWQPVCLSVELTDVPKAIRIMGEDLVAFRDKSGDVGVLHRHCSHRGASLEFGVIAEHGIRCCYHGWHYAVDGELLDAPCEADATRLKQTVCHGAYPAFERDGLVFAYMGPPDKKPPFPEYDTYTLPKGTKMVPFSNIYPCNWLQVFENIMDHMHTAVLHNKMVVEGVDAATADGVSLEGFGDMPVMQWEATRSGNGIVFIAGRRLPDDKVWVRITEMVFPNYLQIGSLVPTAATERHGTSGCTRWNVPVDDTHMIIFGFRHFNSEVDPAGIGCEADCGVDKIDFLVGQTGNRSYDEGQRAPGDWEALVSQRPIAIHALEHPGSSDIGVYMCRKLLREAVRGKTPPDALYERLTAAGSSLPLYAQDSVLHVPELPSAEDRKLILSLGKRVFEIMRSADDLPAEQRDAHVRQQLDELDGGASARSVMRREMRGATA</sequence>
<dbReference type="Gene3D" id="2.102.10.10">
    <property type="entry name" value="Rieske [2Fe-2S] iron-sulphur domain"/>
    <property type="match status" value="1"/>
</dbReference>